<dbReference type="RefSeq" id="WP_163665301.1">
    <property type="nucleotide sequence ID" value="NZ_AP022565.1"/>
</dbReference>
<organism evidence="2 3">
    <name type="scientific">Mycolicibacterium alvei</name>
    <dbReference type="NCBI Taxonomy" id="67081"/>
    <lineage>
        <taxon>Bacteria</taxon>
        <taxon>Bacillati</taxon>
        <taxon>Actinomycetota</taxon>
        <taxon>Actinomycetes</taxon>
        <taxon>Mycobacteriales</taxon>
        <taxon>Mycobacteriaceae</taxon>
        <taxon>Mycolicibacterium</taxon>
    </lineage>
</organism>
<feature type="region of interest" description="Disordered" evidence="1">
    <location>
        <begin position="1"/>
        <end position="55"/>
    </location>
</feature>
<evidence type="ECO:0000313" key="3">
    <source>
        <dbReference type="Proteomes" id="UP000466906"/>
    </source>
</evidence>
<feature type="compositionally biased region" description="Basic and acidic residues" evidence="1">
    <location>
        <begin position="46"/>
        <end position="55"/>
    </location>
</feature>
<evidence type="ECO:0000256" key="1">
    <source>
        <dbReference type="SAM" id="MobiDB-lite"/>
    </source>
</evidence>
<proteinExistence type="predicted"/>
<dbReference type="KEGG" id="malv:MALV_30720"/>
<dbReference type="Proteomes" id="UP000466906">
    <property type="component" value="Chromosome"/>
</dbReference>
<gene>
    <name evidence="2" type="ORF">MALV_30720</name>
</gene>
<reference evidence="2 3" key="1">
    <citation type="journal article" date="2019" name="Emerg. Microbes Infect.">
        <title>Comprehensive subspecies identification of 175 nontuberculous mycobacteria species based on 7547 genomic profiles.</title>
        <authorList>
            <person name="Matsumoto Y."/>
            <person name="Kinjo T."/>
            <person name="Motooka D."/>
            <person name="Nabeya D."/>
            <person name="Jung N."/>
            <person name="Uechi K."/>
            <person name="Horii T."/>
            <person name="Iida T."/>
            <person name="Fujita J."/>
            <person name="Nakamura S."/>
        </authorList>
    </citation>
    <scope>NUCLEOTIDE SEQUENCE [LARGE SCALE GENOMIC DNA]</scope>
    <source>
        <strain evidence="2 3">JCM 12272</strain>
    </source>
</reference>
<protein>
    <submittedName>
        <fullName evidence="2">Uncharacterized protein</fullName>
    </submittedName>
</protein>
<accession>A0A6N4UW93</accession>
<name>A0A6N4UW93_9MYCO</name>
<sequence length="107" mass="11879">MRPLIRRTPDGRKVAVPSTPRQPVPQPPEQSTNGHDGGPEQTTPQGRERRVKLDPDDVRAIRADYAAGRWDQADLAYIYGVTQSTISAAISGKTWRDVTDTPREQDS</sequence>
<dbReference type="EMBL" id="AP022565">
    <property type="protein sequence ID" value="BBX27947.1"/>
    <property type="molecule type" value="Genomic_DNA"/>
</dbReference>
<dbReference type="AlphaFoldDB" id="A0A6N4UW93"/>
<evidence type="ECO:0000313" key="2">
    <source>
        <dbReference type="EMBL" id="BBX27947.1"/>
    </source>
</evidence>
<keyword evidence="3" id="KW-1185">Reference proteome</keyword>